<keyword evidence="14" id="KW-0418">Kinase</keyword>
<evidence type="ECO:0000256" key="8">
    <source>
        <dbReference type="ARBA" id="ARBA00022519"/>
    </source>
</evidence>
<dbReference type="Proteomes" id="UP000303847">
    <property type="component" value="Chromosome"/>
</dbReference>
<evidence type="ECO:0000256" key="11">
    <source>
        <dbReference type="ARBA" id="ARBA00022679"/>
    </source>
</evidence>
<dbReference type="EC" id="2.7.1.197" evidence="4"/>
<comment type="catalytic activity">
    <reaction evidence="1">
        <text>D-mannitol(out) + N(pros)-phospho-L-histidyl-[protein] = D-mannitol 1-phosphate(in) + L-histidyl-[protein]</text>
        <dbReference type="Rhea" id="RHEA:33363"/>
        <dbReference type="Rhea" id="RHEA-COMP:9745"/>
        <dbReference type="Rhea" id="RHEA-COMP:9746"/>
        <dbReference type="ChEBI" id="CHEBI:16899"/>
        <dbReference type="ChEBI" id="CHEBI:29979"/>
        <dbReference type="ChEBI" id="CHEBI:61381"/>
        <dbReference type="ChEBI" id="CHEBI:64837"/>
        <dbReference type="EC" id="2.7.1.197"/>
    </reaction>
</comment>
<dbReference type="Pfam" id="PF00359">
    <property type="entry name" value="PTS_EIIA_2"/>
    <property type="match status" value="1"/>
</dbReference>
<evidence type="ECO:0000256" key="15">
    <source>
        <dbReference type="ARBA" id="ARBA00022989"/>
    </source>
</evidence>
<evidence type="ECO:0000256" key="12">
    <source>
        <dbReference type="ARBA" id="ARBA00022683"/>
    </source>
</evidence>
<gene>
    <name evidence="23" type="ORF">DDT54_16985</name>
    <name evidence="24" type="ORF">EH206_00505</name>
</gene>
<feature type="transmembrane region" description="Helical" evidence="19">
    <location>
        <begin position="313"/>
        <end position="335"/>
    </location>
</feature>
<dbReference type="AlphaFoldDB" id="A0A2U1ULM6"/>
<dbReference type="GO" id="GO:0090563">
    <property type="term" value="F:protein-phosphocysteine-sugar phosphotransferase activity"/>
    <property type="evidence" value="ECO:0007669"/>
    <property type="project" value="TreeGrafter"/>
</dbReference>
<evidence type="ECO:0000256" key="13">
    <source>
        <dbReference type="ARBA" id="ARBA00022692"/>
    </source>
</evidence>
<keyword evidence="7" id="KW-1003">Cell membrane</keyword>
<dbReference type="SUPFAM" id="SSF55804">
    <property type="entry name" value="Phoshotransferase/anion transport protein"/>
    <property type="match status" value="1"/>
</dbReference>
<dbReference type="NCBIfam" id="TIGR00851">
    <property type="entry name" value="mtlA"/>
    <property type="match status" value="1"/>
</dbReference>
<dbReference type="InterPro" id="IPR003501">
    <property type="entry name" value="PTS_EIIB_2/3"/>
</dbReference>
<organism evidence="23 25">
    <name type="scientific">Brenneria nigrifluens DSM 30175 = ATCC 13028</name>
    <dbReference type="NCBI Taxonomy" id="1121120"/>
    <lineage>
        <taxon>Bacteria</taxon>
        <taxon>Pseudomonadati</taxon>
        <taxon>Pseudomonadota</taxon>
        <taxon>Gammaproteobacteria</taxon>
        <taxon>Enterobacterales</taxon>
        <taxon>Pectobacteriaceae</taxon>
        <taxon>Brenneria</taxon>
    </lineage>
</organism>
<dbReference type="GO" id="GO:0005886">
    <property type="term" value="C:plasma membrane"/>
    <property type="evidence" value="ECO:0007669"/>
    <property type="project" value="UniProtKB-SubCell"/>
</dbReference>
<reference evidence="23 25" key="1">
    <citation type="submission" date="2018-04" db="EMBL/GenBank/DDBJ databases">
        <title>Brenneria corticis sp.nov.</title>
        <authorList>
            <person name="Li Y."/>
        </authorList>
    </citation>
    <scope>NUCLEOTIDE SEQUENCE [LARGE SCALE GENOMIC DNA]</scope>
    <source>
        <strain evidence="23 25">LMG 2694</strain>
    </source>
</reference>
<dbReference type="OrthoDB" id="9814222at2"/>
<dbReference type="FunFam" id="3.40.50.2300:FF:000047">
    <property type="entry name" value="PTS system mannitol-specific transporter subunit IICBA"/>
    <property type="match status" value="1"/>
</dbReference>
<evidence type="ECO:0000256" key="16">
    <source>
        <dbReference type="ARBA" id="ARBA00023136"/>
    </source>
</evidence>
<evidence type="ECO:0000256" key="3">
    <source>
        <dbReference type="ARBA" id="ARBA00011738"/>
    </source>
</evidence>
<dbReference type="GO" id="GO:0016301">
    <property type="term" value="F:kinase activity"/>
    <property type="evidence" value="ECO:0007669"/>
    <property type="project" value="UniProtKB-KW"/>
</dbReference>
<comment type="subcellular location">
    <subcellularLocation>
        <location evidence="2">Cell inner membrane</location>
        <topology evidence="2">Multi-pass membrane protein</topology>
    </subcellularLocation>
</comment>
<feature type="domain" description="PTS EIIC type-2" evidence="22">
    <location>
        <begin position="13"/>
        <end position="332"/>
    </location>
</feature>
<dbReference type="EMBL" id="QDKK01000031">
    <property type="protein sequence ID" value="PWC22527.1"/>
    <property type="molecule type" value="Genomic_DNA"/>
</dbReference>
<dbReference type="SUPFAM" id="SSF52794">
    <property type="entry name" value="PTS system IIB component-like"/>
    <property type="match status" value="1"/>
</dbReference>
<protein>
    <recommendedName>
        <fullName evidence="5">PTS system mannitol-specific EIICBA component</fullName>
        <ecNumber evidence="4">2.7.1.197</ecNumber>
    </recommendedName>
    <alternativeName>
        <fullName evidence="17">EIICBA-Mtl</fullName>
    </alternativeName>
</protein>
<evidence type="ECO:0000256" key="18">
    <source>
        <dbReference type="SAM" id="MobiDB-lite"/>
    </source>
</evidence>
<dbReference type="InterPro" id="IPR029503">
    <property type="entry name" value="PTS_EIIB_mannitol"/>
</dbReference>
<feature type="transmembrane region" description="Helical" evidence="19">
    <location>
        <begin position="56"/>
        <end position="74"/>
    </location>
</feature>
<dbReference type="RefSeq" id="WP_009110883.1">
    <property type="nucleotide sequence ID" value="NZ_CP034036.1"/>
</dbReference>
<dbReference type="PANTHER" id="PTHR30181:SF2">
    <property type="entry name" value="PTS SYSTEM MANNITOL-SPECIFIC EIICBA COMPONENT"/>
    <property type="match status" value="1"/>
</dbReference>
<dbReference type="Proteomes" id="UP000295985">
    <property type="component" value="Unassembled WGS sequence"/>
</dbReference>
<dbReference type="InterPro" id="IPR016152">
    <property type="entry name" value="PTrfase/Anion_transptr"/>
</dbReference>
<dbReference type="CDD" id="cd05567">
    <property type="entry name" value="PTS_IIB_mannitol"/>
    <property type="match status" value="1"/>
</dbReference>
<evidence type="ECO:0000256" key="1">
    <source>
        <dbReference type="ARBA" id="ARBA00001655"/>
    </source>
</evidence>
<evidence type="ECO:0000256" key="9">
    <source>
        <dbReference type="ARBA" id="ARBA00022553"/>
    </source>
</evidence>
<feature type="transmembrane region" description="Helical" evidence="19">
    <location>
        <begin position="21"/>
        <end position="44"/>
    </location>
</feature>
<keyword evidence="15 19" id="KW-1133">Transmembrane helix</keyword>
<dbReference type="InterPro" id="IPR002178">
    <property type="entry name" value="PTS_EIIA_type-2_dom"/>
</dbReference>
<evidence type="ECO:0000313" key="25">
    <source>
        <dbReference type="Proteomes" id="UP000295985"/>
    </source>
</evidence>
<dbReference type="Pfam" id="PF02302">
    <property type="entry name" value="PTS_IIB"/>
    <property type="match status" value="1"/>
</dbReference>
<keyword evidence="26" id="KW-1185">Reference proteome</keyword>
<dbReference type="Gene3D" id="3.40.50.2300">
    <property type="match status" value="1"/>
</dbReference>
<dbReference type="NCBIfam" id="NF011663">
    <property type="entry name" value="PRK15083.1"/>
    <property type="match status" value="1"/>
</dbReference>
<accession>A0A2U1ULM6</accession>
<dbReference type="GO" id="GO:0022872">
    <property type="term" value="F:protein-N(PI)-phosphohistidine-mannitol phosphotransferase system transmembrane transporter activity"/>
    <property type="evidence" value="ECO:0007669"/>
    <property type="project" value="InterPro"/>
</dbReference>
<keyword evidence="12" id="KW-0598">Phosphotransferase system</keyword>
<keyword evidence="13 19" id="KW-0812">Transmembrane</keyword>
<evidence type="ECO:0000256" key="17">
    <source>
        <dbReference type="ARBA" id="ARBA00030684"/>
    </source>
</evidence>
<evidence type="ECO:0000259" key="21">
    <source>
        <dbReference type="PROSITE" id="PS51099"/>
    </source>
</evidence>
<dbReference type="InterPro" id="IPR013011">
    <property type="entry name" value="PTS_EIIB_2"/>
</dbReference>
<evidence type="ECO:0000256" key="5">
    <source>
        <dbReference type="ARBA" id="ARBA00015039"/>
    </source>
</evidence>
<dbReference type="Gene3D" id="3.40.930.10">
    <property type="entry name" value="Mannitol-specific EII, Chain A"/>
    <property type="match status" value="1"/>
</dbReference>
<evidence type="ECO:0000256" key="14">
    <source>
        <dbReference type="ARBA" id="ARBA00022777"/>
    </source>
</evidence>
<feature type="transmembrane region" description="Helical" evidence="19">
    <location>
        <begin position="81"/>
        <end position="104"/>
    </location>
</feature>
<dbReference type="CDD" id="cd00211">
    <property type="entry name" value="PTS_IIA_fru"/>
    <property type="match status" value="1"/>
</dbReference>
<keyword evidence="6" id="KW-0813">Transport</keyword>
<dbReference type="Pfam" id="PF02378">
    <property type="entry name" value="PTS_EIIC"/>
    <property type="match status" value="1"/>
</dbReference>
<dbReference type="InterPro" id="IPR050893">
    <property type="entry name" value="Sugar_PTS"/>
</dbReference>
<keyword evidence="9" id="KW-0597">Phosphoprotein</keyword>
<keyword evidence="8" id="KW-0997">Cell inner membrane</keyword>
<keyword evidence="10" id="KW-0762">Sugar transport</keyword>
<evidence type="ECO:0000313" key="23">
    <source>
        <dbReference type="EMBL" id="PWC22527.1"/>
    </source>
</evidence>
<feature type="transmembrane region" description="Helical" evidence="19">
    <location>
        <begin position="134"/>
        <end position="155"/>
    </location>
</feature>
<evidence type="ECO:0000259" key="22">
    <source>
        <dbReference type="PROSITE" id="PS51104"/>
    </source>
</evidence>
<dbReference type="PROSITE" id="PS51104">
    <property type="entry name" value="PTS_EIIC_TYPE_2"/>
    <property type="match status" value="1"/>
</dbReference>
<dbReference type="EMBL" id="CP034036">
    <property type="protein sequence ID" value="QCR02832.1"/>
    <property type="molecule type" value="Genomic_DNA"/>
</dbReference>
<reference evidence="24 26" key="2">
    <citation type="submission" date="2018-11" db="EMBL/GenBank/DDBJ databases">
        <title>Genome sequences of Brenneria nigrifluens and Brenneria rubrifaciens.</title>
        <authorList>
            <person name="Poret-Peterson A.T."/>
            <person name="McClean A.E."/>
            <person name="Kluepfel D.A."/>
        </authorList>
    </citation>
    <scope>NUCLEOTIDE SEQUENCE [LARGE SCALE GENOMIC DNA]</scope>
    <source>
        <strain evidence="24 26">ATCC 13028</strain>
    </source>
</reference>
<proteinExistence type="predicted"/>
<keyword evidence="16 19" id="KW-0472">Membrane</keyword>
<dbReference type="FunFam" id="3.40.930.10:FF:000007">
    <property type="entry name" value="PTS system mannitol-specific transporter subunit IICBA"/>
    <property type="match status" value="1"/>
</dbReference>
<sequence length="638" mass="67477">MLSPDIKIKVQNFGRFLSNMVMPNIGAFIAWGIITALFIPTGWIPNETLAKLVGPMISYLLPLLIGYTGGRLVFGERGGVVGAITTMGVIAGADIPMFMGAMIVGPLGGWAIKRFDGLVDGKIKSGFEMLVNNFSAGIIGMLLAILSFLAIGPLVEVFSQVLAAGVKIMVQNSLLPLTSVFVEPAKILFLNNAINHGIFSPLGIQQATETGKSIFFLIEANPGPGMGVLMAYMFFGRGNAKESAPGAAIIHFFGGIHEIYFPYVLMNPRLIIAVILGGMTGVFTLSLLGGGLISPASPGSILAVLAMTPKGAYFANVVAIAAAFTVSFIVSAILLKSGKNKDEEDIGEATRRVQDMKATSKGQNRTDGGVSGDLSTVRKIIVACDAGMGSSAMGAGVLRKKVQDAGLSNISVTNNAINNLPDDVDLVITHRDLTERALRHAPQAQHISLTNFLDSQLYGDLVARLVAAQGSASQGPKAAAAKPDVAGEGATLFQLGADNIFLNQHAATKEQAIRFAGEQLVQGGFVKPEYVDAMLEREKLTSTYLGESIAVPHGTIEAKDQVLKTGVVFCQYPDGVRFGEDEDDIARLVIGIAARNNEHIQVITSLTNALDDEAVIERLTHTQDAQEVLDLLSGKKNA</sequence>
<evidence type="ECO:0000256" key="10">
    <source>
        <dbReference type="ARBA" id="ARBA00022597"/>
    </source>
</evidence>
<evidence type="ECO:0000259" key="20">
    <source>
        <dbReference type="PROSITE" id="PS51094"/>
    </source>
</evidence>
<feature type="domain" description="PTS EIIB type-2" evidence="21">
    <location>
        <begin position="378"/>
        <end position="470"/>
    </location>
</feature>
<name>A0A2U1ULM6_9GAMM</name>
<comment type="subunit">
    <text evidence="3">Homodimer.</text>
</comment>
<dbReference type="GO" id="GO:0009401">
    <property type="term" value="P:phosphoenolpyruvate-dependent sugar phosphotransferase system"/>
    <property type="evidence" value="ECO:0007669"/>
    <property type="project" value="UniProtKB-KW"/>
</dbReference>
<dbReference type="PANTHER" id="PTHR30181">
    <property type="entry name" value="MANNITOL PERMEASE IIC COMPONENT"/>
    <property type="match status" value="1"/>
</dbReference>
<evidence type="ECO:0000313" key="24">
    <source>
        <dbReference type="EMBL" id="QCR02832.1"/>
    </source>
</evidence>
<evidence type="ECO:0000256" key="6">
    <source>
        <dbReference type="ARBA" id="ARBA00022448"/>
    </source>
</evidence>
<keyword evidence="11" id="KW-0808">Transferase</keyword>
<dbReference type="InterPro" id="IPR003352">
    <property type="entry name" value="PTS_EIIC"/>
</dbReference>
<evidence type="ECO:0000256" key="19">
    <source>
        <dbReference type="SAM" id="Phobius"/>
    </source>
</evidence>
<dbReference type="InterPro" id="IPR036095">
    <property type="entry name" value="PTS_EIIB-like_sf"/>
</dbReference>
<feature type="domain" description="PTS EIIA type-2" evidence="20">
    <location>
        <begin position="493"/>
        <end position="635"/>
    </location>
</feature>
<dbReference type="PROSITE" id="PS51099">
    <property type="entry name" value="PTS_EIIB_TYPE_2"/>
    <property type="match status" value="1"/>
</dbReference>
<feature type="region of interest" description="Disordered" evidence="18">
    <location>
        <begin position="344"/>
        <end position="369"/>
    </location>
</feature>
<dbReference type="PROSITE" id="PS00372">
    <property type="entry name" value="PTS_EIIA_TYPE_2_HIS"/>
    <property type="match status" value="1"/>
</dbReference>
<evidence type="ECO:0000256" key="7">
    <source>
        <dbReference type="ARBA" id="ARBA00022475"/>
    </source>
</evidence>
<feature type="transmembrane region" description="Helical" evidence="19">
    <location>
        <begin position="270"/>
        <end position="293"/>
    </location>
</feature>
<dbReference type="PROSITE" id="PS51094">
    <property type="entry name" value="PTS_EIIA_TYPE_2"/>
    <property type="match status" value="1"/>
</dbReference>
<evidence type="ECO:0000256" key="4">
    <source>
        <dbReference type="ARBA" id="ARBA00011909"/>
    </source>
</evidence>
<dbReference type="InterPro" id="IPR004718">
    <property type="entry name" value="PTS_IIC_mtl"/>
</dbReference>
<evidence type="ECO:0000313" key="26">
    <source>
        <dbReference type="Proteomes" id="UP000303847"/>
    </source>
</evidence>
<evidence type="ECO:0000256" key="2">
    <source>
        <dbReference type="ARBA" id="ARBA00004429"/>
    </source>
</evidence>
<dbReference type="InterPro" id="IPR013014">
    <property type="entry name" value="PTS_EIIC_2"/>
</dbReference>